<gene>
    <name evidence="2" type="ORF">BDD16_003050</name>
</gene>
<dbReference type="EMBL" id="JACCFH010000001">
    <property type="protein sequence ID" value="NYG34064.1"/>
    <property type="molecule type" value="Genomic_DNA"/>
</dbReference>
<feature type="chain" id="PRO_5031542366" description="Copper-binding protein" evidence="1">
    <location>
        <begin position="38"/>
        <end position="123"/>
    </location>
</feature>
<dbReference type="RefSeq" id="WP_179634757.1">
    <property type="nucleotide sequence ID" value="NZ_JACCFH010000001.1"/>
</dbReference>
<evidence type="ECO:0000313" key="3">
    <source>
        <dbReference type="Proteomes" id="UP000518288"/>
    </source>
</evidence>
<keyword evidence="1" id="KW-0732">Signal</keyword>
<feature type="signal peptide" evidence="1">
    <location>
        <begin position="1"/>
        <end position="37"/>
    </location>
</feature>
<dbReference type="AlphaFoldDB" id="A0A7Y9UCY8"/>
<sequence length="123" mass="13281">MNPSSSSTRFSASASPAPWCRTALALLVSVLAVSAQAAPPRGLDIDQHSGVIGRIDVARQVLQVSGQSLSWDPERLRVLHELTGQPVPLSRLRSGMRVRYALEPMGARPATLRIVTVYVQDLP</sequence>
<organism evidence="2 3">
    <name type="scientific">Sphaerotilus montanus</name>
    <dbReference type="NCBI Taxonomy" id="522889"/>
    <lineage>
        <taxon>Bacteria</taxon>
        <taxon>Pseudomonadati</taxon>
        <taxon>Pseudomonadota</taxon>
        <taxon>Betaproteobacteria</taxon>
        <taxon>Burkholderiales</taxon>
        <taxon>Sphaerotilaceae</taxon>
        <taxon>Sphaerotilus</taxon>
    </lineage>
</organism>
<reference evidence="2 3" key="1">
    <citation type="submission" date="2020-07" db="EMBL/GenBank/DDBJ databases">
        <title>Genomic Encyclopedia of Archaeal and Bacterial Type Strains, Phase II (KMG-II): from individual species to whole genera.</title>
        <authorList>
            <person name="Goeker M."/>
        </authorList>
    </citation>
    <scope>NUCLEOTIDE SEQUENCE [LARGE SCALE GENOMIC DNA]</scope>
    <source>
        <strain evidence="2 3">DSM 21226</strain>
    </source>
</reference>
<evidence type="ECO:0000313" key="2">
    <source>
        <dbReference type="EMBL" id="NYG34064.1"/>
    </source>
</evidence>
<comment type="caution">
    <text evidence="2">The sequence shown here is derived from an EMBL/GenBank/DDBJ whole genome shotgun (WGS) entry which is preliminary data.</text>
</comment>
<accession>A0A7Y9UCY8</accession>
<protein>
    <recommendedName>
        <fullName evidence="4">Copper-binding protein</fullName>
    </recommendedName>
</protein>
<name>A0A7Y9UCY8_9BURK</name>
<evidence type="ECO:0008006" key="4">
    <source>
        <dbReference type="Google" id="ProtNLM"/>
    </source>
</evidence>
<keyword evidence="3" id="KW-1185">Reference proteome</keyword>
<dbReference type="Proteomes" id="UP000518288">
    <property type="component" value="Unassembled WGS sequence"/>
</dbReference>
<proteinExistence type="predicted"/>
<evidence type="ECO:0000256" key="1">
    <source>
        <dbReference type="SAM" id="SignalP"/>
    </source>
</evidence>